<reference evidence="13 14" key="1">
    <citation type="submission" date="2012-03" db="EMBL/GenBank/DDBJ databases">
        <title>Whole Genome Assembly of Papio anubis.</title>
        <authorList>
            <person name="Liu Y.L."/>
            <person name="Abraham K.A."/>
            <person name="Akbar H.A."/>
            <person name="Ali S.A."/>
            <person name="Anosike U.A."/>
            <person name="Aqrawi P.A."/>
            <person name="Arias F.A."/>
            <person name="Attaway T.A."/>
            <person name="Awwad R.A."/>
            <person name="Babu C.B."/>
            <person name="Bandaranaike D.B."/>
            <person name="Battles P.B."/>
            <person name="Bell A.B."/>
            <person name="Beltran B.B."/>
            <person name="Berhane-Mersha D.B."/>
            <person name="Bess C.B."/>
            <person name="Bickham C.B."/>
            <person name="Bolden T.B."/>
            <person name="Carter K.C."/>
            <person name="Chau D.C."/>
            <person name="Chavez A.C."/>
            <person name="Clerc-Blankenburg K.C."/>
            <person name="Coyle M.C."/>
            <person name="Dao M.D."/>
            <person name="Davila M.L.D."/>
            <person name="Davy-Carroll L.D."/>
            <person name="Denson S.D."/>
            <person name="Dinh H.D."/>
            <person name="Fernandez S.F."/>
            <person name="Fernando P.F."/>
            <person name="Forbes L.F."/>
            <person name="Francis C.F."/>
            <person name="Francisco L.F."/>
            <person name="Fu Q.F."/>
            <person name="Garcia-Iii R.G."/>
            <person name="Garrett T.G."/>
            <person name="Gross S.G."/>
            <person name="Gubbala S.G."/>
            <person name="Hirani K.H."/>
            <person name="Hogues M.H."/>
            <person name="Hollins B.H."/>
            <person name="Jackson L.J."/>
            <person name="Javaid M.J."/>
            <person name="Jhangiani S.J."/>
            <person name="Johnson A.J."/>
            <person name="Johnson B.J."/>
            <person name="Jones J.J."/>
            <person name="Joshi V.J."/>
            <person name="Kalu J.K."/>
            <person name="Khan N.K."/>
            <person name="Korchina V.K."/>
            <person name="Kovar C.K."/>
            <person name="Lago L.L."/>
            <person name="Lara F.L."/>
            <person name="Le T.-K.L."/>
            <person name="Lee S.L."/>
            <person name="Legall-Iii F.L."/>
            <person name="Lemon S.L."/>
            <person name="Liu J.L."/>
            <person name="Liu Y.-S.L."/>
            <person name="Liyanage D.L."/>
            <person name="Lopez J.L."/>
            <person name="Lorensuhewa L.L."/>
            <person name="Mata R.M."/>
            <person name="Mathew T.M."/>
            <person name="Mercado C.M."/>
            <person name="Mercado I.M."/>
            <person name="Morales K.M."/>
            <person name="Morgan M.M."/>
            <person name="Munidasa M.M."/>
            <person name="Ngo D.N."/>
            <person name="Nguyen L.N."/>
            <person name="Nguyen T.N."/>
            <person name="Nguyen N.N."/>
            <person name="Obregon M.O."/>
            <person name="Okwuonu G.O."/>
            <person name="Ongeri F.O."/>
            <person name="Onwere C.O."/>
            <person name="Osifeso I.O."/>
            <person name="Parra A.P."/>
            <person name="Patil S.P."/>
            <person name="Perez A.P."/>
            <person name="Perez Y.P."/>
            <person name="Pham C.P."/>
            <person name="Pu L.-L.P."/>
            <person name="Puazo M.P."/>
            <person name="Quiroz J.Q."/>
            <person name="Rouhana J.R."/>
            <person name="Ruiz M.R."/>
            <person name="Ruiz S.-J.R."/>
            <person name="Saada N.S."/>
            <person name="Santibanez J.S."/>
            <person name="Scheel M.S."/>
            <person name="Schneider B.S."/>
            <person name="Simmons D.S."/>
            <person name="Sisson I.S."/>
            <person name="Tang L.-Y.T."/>
            <person name="Thornton R.T."/>
            <person name="Tisius J.T."/>
            <person name="Toledanes G.T."/>
            <person name="Trejos Z.T."/>
            <person name="Usmani K.U."/>
            <person name="Varghese R.V."/>
            <person name="Vattathil S.V."/>
            <person name="Vee V.V."/>
            <person name="Walker D.W."/>
            <person name="Weissenberger G.W."/>
            <person name="White C.W."/>
            <person name="Williams A.W."/>
            <person name="Woodworth J.W."/>
            <person name="Wright R.W."/>
            <person name="Zhu Y.Z."/>
            <person name="Han Y.H."/>
            <person name="Newsham I.N."/>
            <person name="Nazareth L.N."/>
            <person name="Worley K.W."/>
            <person name="Muzny D.M."/>
            <person name="Rogers J.R."/>
            <person name="Gibbs R.G."/>
        </authorList>
    </citation>
    <scope>NUCLEOTIDE SEQUENCE [LARGE SCALE GENOMIC DNA]</scope>
</reference>
<dbReference type="InterPro" id="IPR023415">
    <property type="entry name" value="LDLR_class-A_CS"/>
</dbReference>
<dbReference type="FunFam" id="4.10.400.10:FF:000020">
    <property type="entry name" value="LDL receptor related protein 1"/>
    <property type="match status" value="1"/>
</dbReference>
<evidence type="ECO:0000256" key="4">
    <source>
        <dbReference type="ARBA" id="ARBA00022737"/>
    </source>
</evidence>
<evidence type="ECO:0000313" key="13">
    <source>
        <dbReference type="Ensembl" id="ENSPANP00000045072.1"/>
    </source>
</evidence>
<comment type="caution">
    <text evidence="10">Lacks conserved residue(s) required for the propagation of feature annotation.</text>
</comment>
<evidence type="ECO:0000256" key="1">
    <source>
        <dbReference type="ARBA" id="ARBA00004167"/>
    </source>
</evidence>
<keyword evidence="6" id="KW-0472">Membrane</keyword>
<keyword evidence="11" id="KW-0732">Signal</keyword>
<dbReference type="ExpressionAtlas" id="A0A2I3NAZ2">
    <property type="expression patterns" value="baseline"/>
</dbReference>
<evidence type="ECO:0000256" key="6">
    <source>
        <dbReference type="ARBA" id="ARBA00023136"/>
    </source>
</evidence>
<dbReference type="Ensembl" id="ENSPANT00000056216.2">
    <property type="protein sequence ID" value="ENSPANP00000045072.1"/>
    <property type="gene ID" value="ENSPANG00000048911.1"/>
</dbReference>
<dbReference type="Pfam" id="PF00057">
    <property type="entry name" value="Ldl_recept_a"/>
    <property type="match status" value="2"/>
</dbReference>
<evidence type="ECO:0000313" key="14">
    <source>
        <dbReference type="Proteomes" id="UP000028761"/>
    </source>
</evidence>
<dbReference type="InterPro" id="IPR001881">
    <property type="entry name" value="EGF-like_Ca-bd_dom"/>
</dbReference>
<organism evidence="13 14">
    <name type="scientific">Papio anubis</name>
    <name type="common">Olive baboon</name>
    <dbReference type="NCBI Taxonomy" id="9555"/>
    <lineage>
        <taxon>Eukaryota</taxon>
        <taxon>Metazoa</taxon>
        <taxon>Chordata</taxon>
        <taxon>Craniata</taxon>
        <taxon>Vertebrata</taxon>
        <taxon>Euteleostomi</taxon>
        <taxon>Mammalia</taxon>
        <taxon>Eutheria</taxon>
        <taxon>Euarchontoglires</taxon>
        <taxon>Primates</taxon>
        <taxon>Haplorrhini</taxon>
        <taxon>Catarrhini</taxon>
        <taxon>Cercopithecidae</taxon>
        <taxon>Cercopithecinae</taxon>
        <taxon>Papio</taxon>
    </lineage>
</organism>
<name>A0A2I3NAZ2_PAPAN</name>
<dbReference type="SMART" id="SM00179">
    <property type="entry name" value="EGF_CA"/>
    <property type="match status" value="2"/>
</dbReference>
<dbReference type="AlphaFoldDB" id="A0A2I3NAZ2"/>
<dbReference type="CDD" id="cd00112">
    <property type="entry name" value="LDLa"/>
    <property type="match status" value="2"/>
</dbReference>
<comment type="subcellular location">
    <subcellularLocation>
        <location evidence="1">Membrane</location>
        <topology evidence="1">Single-pass membrane protein</topology>
    </subcellularLocation>
</comment>
<dbReference type="SUPFAM" id="SSF57424">
    <property type="entry name" value="LDL receptor-like module"/>
    <property type="match status" value="2"/>
</dbReference>
<dbReference type="InterPro" id="IPR000742">
    <property type="entry name" value="EGF"/>
</dbReference>
<dbReference type="InterPro" id="IPR018097">
    <property type="entry name" value="EGF_Ca-bd_CS"/>
</dbReference>
<evidence type="ECO:0000256" key="8">
    <source>
        <dbReference type="ARBA" id="ARBA00023170"/>
    </source>
</evidence>
<dbReference type="SMART" id="SM00192">
    <property type="entry name" value="LDLa"/>
    <property type="match status" value="2"/>
</dbReference>
<dbReference type="GO" id="GO:0005041">
    <property type="term" value="F:low-density lipoprotein particle receptor activity"/>
    <property type="evidence" value="ECO:0007669"/>
    <property type="project" value="TreeGrafter"/>
</dbReference>
<feature type="chain" id="PRO_5014158983" description="EGF-like domain-containing protein" evidence="11">
    <location>
        <begin position="20"/>
        <end position="296"/>
    </location>
</feature>
<dbReference type="PROSITE" id="PS01209">
    <property type="entry name" value="LDLRA_1"/>
    <property type="match status" value="2"/>
</dbReference>
<evidence type="ECO:0000256" key="5">
    <source>
        <dbReference type="ARBA" id="ARBA00022989"/>
    </source>
</evidence>
<dbReference type="InterPro" id="IPR036055">
    <property type="entry name" value="LDL_receptor-like_sf"/>
</dbReference>
<proteinExistence type="predicted"/>
<dbReference type="PANTHER" id="PTHR22722:SF5">
    <property type="entry name" value="LOW-DENSITY LIPOPROTEIN RECEPTOR-RELATED PROTEIN 1B"/>
    <property type="match status" value="1"/>
</dbReference>
<dbReference type="GO" id="GO:0005509">
    <property type="term" value="F:calcium ion binding"/>
    <property type="evidence" value="ECO:0007669"/>
    <property type="project" value="InterPro"/>
</dbReference>
<dbReference type="PROSITE" id="PS01186">
    <property type="entry name" value="EGF_2"/>
    <property type="match status" value="1"/>
</dbReference>
<dbReference type="PROSITE" id="PS50068">
    <property type="entry name" value="LDLRA_2"/>
    <property type="match status" value="2"/>
</dbReference>
<dbReference type="GO" id="GO:0043235">
    <property type="term" value="C:receptor complex"/>
    <property type="evidence" value="ECO:0007669"/>
    <property type="project" value="TreeGrafter"/>
</dbReference>
<dbReference type="PANTHER" id="PTHR22722">
    <property type="entry name" value="LOW-DENSITY LIPOPROTEIN RECEPTOR-RELATED PROTEIN 2-RELATED"/>
    <property type="match status" value="1"/>
</dbReference>
<feature type="signal peptide" evidence="11">
    <location>
        <begin position="1"/>
        <end position="19"/>
    </location>
</feature>
<dbReference type="InterPro" id="IPR002172">
    <property type="entry name" value="LDrepeatLR_classA_rpt"/>
</dbReference>
<evidence type="ECO:0000259" key="12">
    <source>
        <dbReference type="PROSITE" id="PS01186"/>
    </source>
</evidence>
<feature type="domain" description="EGF-like" evidence="12">
    <location>
        <begin position="173"/>
        <end position="188"/>
    </location>
</feature>
<dbReference type="PROSITE" id="PS01187">
    <property type="entry name" value="EGF_CA"/>
    <property type="match status" value="1"/>
</dbReference>
<keyword evidence="3" id="KW-0812">Transmembrane</keyword>
<dbReference type="Proteomes" id="UP000028761">
    <property type="component" value="Chromosome 9"/>
</dbReference>
<reference evidence="13" key="2">
    <citation type="submission" date="2025-08" db="UniProtKB">
        <authorList>
            <consortium name="Ensembl"/>
        </authorList>
    </citation>
    <scope>IDENTIFICATION</scope>
</reference>
<evidence type="ECO:0000256" key="10">
    <source>
        <dbReference type="PROSITE-ProRule" id="PRU00124"/>
    </source>
</evidence>
<dbReference type="InterPro" id="IPR051221">
    <property type="entry name" value="LDLR-related"/>
</dbReference>
<dbReference type="PRINTS" id="PR00261">
    <property type="entry name" value="LDLRECEPTOR"/>
</dbReference>
<keyword evidence="5" id="KW-1133">Transmembrane helix</keyword>
<dbReference type="Gene3D" id="2.10.25.10">
    <property type="entry name" value="Laminin"/>
    <property type="match status" value="2"/>
</dbReference>
<keyword evidence="8" id="KW-0675">Receptor</keyword>
<keyword evidence="4" id="KW-0677">Repeat</keyword>
<dbReference type="FunFam" id="2.10.25.10:FF:000240">
    <property type="entry name" value="Vitamin K-dependent protein S"/>
    <property type="match status" value="1"/>
</dbReference>
<dbReference type="GO" id="GO:0005886">
    <property type="term" value="C:plasma membrane"/>
    <property type="evidence" value="ECO:0007669"/>
    <property type="project" value="TreeGrafter"/>
</dbReference>
<keyword evidence="14" id="KW-1185">Reference proteome</keyword>
<evidence type="ECO:0000256" key="7">
    <source>
        <dbReference type="ARBA" id="ARBA00023157"/>
    </source>
</evidence>
<dbReference type="SUPFAM" id="SSF57196">
    <property type="entry name" value="EGF/Laminin"/>
    <property type="match status" value="2"/>
</dbReference>
<keyword evidence="2" id="KW-0245">EGF-like domain</keyword>
<dbReference type="Bgee" id="ENSPANG00000013191">
    <property type="expression patterns" value="Expressed in postnatal subventricular zone and 67 other cell types or tissues"/>
</dbReference>
<dbReference type="FunFam" id="2.10.25.10:FF:000204">
    <property type="entry name" value="LDL receptor related protein 1"/>
    <property type="match status" value="1"/>
</dbReference>
<dbReference type="SMART" id="SM00181">
    <property type="entry name" value="EGF"/>
    <property type="match status" value="2"/>
</dbReference>
<dbReference type="GeneTree" id="ENSGT00940000157899"/>
<evidence type="ECO:0000256" key="9">
    <source>
        <dbReference type="ARBA" id="ARBA00023180"/>
    </source>
</evidence>
<sequence>MLTPPLLLLLPLLSALVAAAIDAPKTCSPKQFACRDQITCISKGWRCDGERDCPDGSDEAPEICPQSKAQRCQPNEHNCLGTELCVPMSRLCNGVQDCMDGSDEGPHCRELRGNCSRLGCQHHCVPTLDGPTCYCNSSFQLQADSKTCKDFDECSVYGTCSQLCTNTDGSFVCGCVEGYLLQPDNRSCKAKNEPVDRPPVLLIANSQNILATYLSGAQVSTITPTSTRQTTAMDFSYANETVCWVHVGDNAAQTQLKCARMPGLKGFVDEHTINISLSLHRRSRKGAQGKEVTQHG</sequence>
<accession>A0A2I3NAZ2</accession>
<reference evidence="13" key="3">
    <citation type="submission" date="2025-09" db="UniProtKB">
        <authorList>
            <consortium name="Ensembl"/>
        </authorList>
    </citation>
    <scope>IDENTIFICATION</scope>
</reference>
<dbReference type="Gene3D" id="4.10.400.10">
    <property type="entry name" value="Low-density Lipoprotein Receptor"/>
    <property type="match status" value="2"/>
</dbReference>
<dbReference type="FunFam" id="4.10.400.10:FF:000035">
    <property type="entry name" value="prolow-density lipoprotein receptor-related protein 1"/>
    <property type="match status" value="1"/>
</dbReference>
<protein>
    <recommendedName>
        <fullName evidence="12">EGF-like domain-containing protein</fullName>
    </recommendedName>
</protein>
<keyword evidence="9" id="KW-0325">Glycoprotein</keyword>
<dbReference type="Pfam" id="PF14670">
    <property type="entry name" value="FXa_inhibition"/>
    <property type="match status" value="1"/>
</dbReference>
<keyword evidence="7" id="KW-1015">Disulfide bond</keyword>
<evidence type="ECO:0000256" key="2">
    <source>
        <dbReference type="ARBA" id="ARBA00022536"/>
    </source>
</evidence>
<evidence type="ECO:0000256" key="11">
    <source>
        <dbReference type="SAM" id="SignalP"/>
    </source>
</evidence>
<evidence type="ECO:0000256" key="3">
    <source>
        <dbReference type="ARBA" id="ARBA00022692"/>
    </source>
</evidence>